<comment type="caution">
    <text evidence="1">The sequence shown here is derived from an EMBL/GenBank/DDBJ whole genome shotgun (WGS) entry which is preliminary data.</text>
</comment>
<organism evidence="1 2">
    <name type="scientific">Enemella evansiae</name>
    <dbReference type="NCBI Taxonomy" id="2016499"/>
    <lineage>
        <taxon>Bacteria</taxon>
        <taxon>Bacillati</taxon>
        <taxon>Actinomycetota</taxon>
        <taxon>Actinomycetes</taxon>
        <taxon>Propionibacteriales</taxon>
        <taxon>Propionibacteriaceae</taxon>
        <taxon>Enemella</taxon>
    </lineage>
</organism>
<accession>A0A255GF06</accession>
<dbReference type="InterPro" id="IPR047681">
    <property type="entry name" value="PPA1309-like"/>
</dbReference>
<dbReference type="RefSeq" id="WP_094400847.1">
    <property type="nucleotide sequence ID" value="NZ_NMVL01000011.1"/>
</dbReference>
<dbReference type="AlphaFoldDB" id="A0A255GF06"/>
<evidence type="ECO:0000313" key="2">
    <source>
        <dbReference type="Proteomes" id="UP000215896"/>
    </source>
</evidence>
<reference evidence="1 2" key="1">
    <citation type="submission" date="2017-07" db="EMBL/GenBank/DDBJ databases">
        <title>Draft whole genome sequences of clinical Proprionibacteriaceae strains.</title>
        <authorList>
            <person name="Bernier A.-M."/>
            <person name="Bernard K."/>
            <person name="Domingo M.-C."/>
        </authorList>
    </citation>
    <scope>NUCLEOTIDE SEQUENCE [LARGE SCALE GENOMIC DNA]</scope>
    <source>
        <strain evidence="1 2">NML 030167</strain>
    </source>
</reference>
<name>A0A255GF06_9ACTN</name>
<keyword evidence="2" id="KW-1185">Reference proteome</keyword>
<dbReference type="NCBIfam" id="NF040618">
    <property type="entry name" value="PPA1309_fam"/>
    <property type="match status" value="1"/>
</dbReference>
<proteinExistence type="predicted"/>
<evidence type="ECO:0000313" key="1">
    <source>
        <dbReference type="EMBL" id="OYO14437.1"/>
    </source>
</evidence>
<accession>A0A4R6M101</accession>
<dbReference type="Proteomes" id="UP000215896">
    <property type="component" value="Unassembled WGS sequence"/>
</dbReference>
<protein>
    <submittedName>
        <fullName evidence="1">Uncharacterized protein</fullName>
    </submittedName>
</protein>
<sequence>MPEQTSTEQSDALVAALIELEHHVGAGGWDQPARLFALVLSDELIAAEPELAAHLGIRGSADGHPPGALTAIEQENFRNAGVEEGAEPLPEEADLPAVLGRIAWPESVHGCALALERTFLPAGHEGQLPDDPEQAARFVAEHPQREELRLVVGVLRDGTQHAVARLVSQPDELLGGAELAPGVAEVLAATLS</sequence>
<dbReference type="EMBL" id="NMVO01000012">
    <property type="protein sequence ID" value="OYO14437.1"/>
    <property type="molecule type" value="Genomic_DNA"/>
</dbReference>
<dbReference type="OrthoDB" id="3266223at2"/>
<gene>
    <name evidence="1" type="ORF">CGZ94_07465</name>
</gene>